<dbReference type="Pfam" id="PF10329">
    <property type="entry name" value="DUF2417"/>
    <property type="match status" value="1"/>
</dbReference>
<dbReference type="Proteomes" id="UP000002624">
    <property type="component" value="Unassembled WGS sequence"/>
</dbReference>
<dbReference type="OMA" id="ISRYCYW"/>
<organism evidence="3 4">
    <name type="scientific">Ajellomyces capsulatus (strain H143)</name>
    <name type="common">Darling's disease fungus</name>
    <name type="synonym">Histoplasma capsulatum</name>
    <dbReference type="NCBI Taxonomy" id="544712"/>
    <lineage>
        <taxon>Eukaryota</taxon>
        <taxon>Fungi</taxon>
        <taxon>Dikarya</taxon>
        <taxon>Ascomycota</taxon>
        <taxon>Pezizomycotina</taxon>
        <taxon>Eurotiomycetes</taxon>
        <taxon>Eurotiomycetidae</taxon>
        <taxon>Onygenales</taxon>
        <taxon>Ajellomycetaceae</taxon>
        <taxon>Histoplasma</taxon>
    </lineage>
</organism>
<evidence type="ECO:0000313" key="3">
    <source>
        <dbReference type="EMBL" id="EER43234.1"/>
    </source>
</evidence>
<feature type="transmembrane region" description="Helical" evidence="2">
    <location>
        <begin position="158"/>
        <end position="176"/>
    </location>
</feature>
<evidence type="ECO:0000256" key="1">
    <source>
        <dbReference type="SAM" id="MobiDB-lite"/>
    </source>
</evidence>
<dbReference type="SUPFAM" id="SSF53474">
    <property type="entry name" value="alpha/beta-Hydrolases"/>
    <property type="match status" value="1"/>
</dbReference>
<evidence type="ECO:0000256" key="2">
    <source>
        <dbReference type="SAM" id="Phobius"/>
    </source>
</evidence>
<sequence length="525" mass="58250">MSPLWGSRNHEEPGAEEEHGENEATERRQRRGEPTERTRLLAQGVYLDPDDPGVSPYNLWSVRALRSLNILFLIITLIWWIVLLASTFVSPPGMNSRGPGFLDFSFATLTMGNLLIALIFFSVPSKPMTIWGTVLSLFLAVNLFIIVGVRRLRIEEGWVGIASATWATVVSLYLLAQTRFVAWGKREEEERLTGREETRRTLREWFAVLLETIVVIVTALATVLLMATLIVRAKDAGLPAPGKKYYVDNGKYQIHLDCVGAAPSMAANKRSATVLLEAGEMPVEDSFRSWVHEAYRNGSIDRYCYWDRPGIGWSDNAPSPHSAGMSADVLSETLALADIKGPWVVVSAGVGGIYSRIFASRHAADVTGLMLIDALHEDLLPELGKPGRGFKLWLRGIFSPLGLDSLAGAIFKGRTREDRVYGKVAYQNGKFIKAKLQENLVADSTTKSEISSAKNIQSPSMQLVVVSSGIEVRRNQKWADKQKELTNITDNLVAWDIVKNAPHEVWRADNGKALLGDRLKKLVKP</sequence>
<protein>
    <submittedName>
        <fullName evidence="3">Integral membrane protein</fullName>
    </submittedName>
</protein>
<gene>
    <name evidence="3" type="ORF">HCDG_03132</name>
</gene>
<proteinExistence type="predicted"/>
<dbReference type="HOGENOM" id="CLU_028296_1_0_1"/>
<feature type="transmembrane region" description="Helical" evidence="2">
    <location>
        <begin position="101"/>
        <end position="123"/>
    </location>
</feature>
<dbReference type="VEuPathDB" id="FungiDB:HCDG_03132"/>
<feature type="transmembrane region" description="Helical" evidence="2">
    <location>
        <begin position="130"/>
        <end position="152"/>
    </location>
</feature>
<dbReference type="InterPro" id="IPR019431">
    <property type="entry name" value="DUF2417"/>
</dbReference>
<keyword evidence="2" id="KW-1133">Transmembrane helix</keyword>
<dbReference type="AlphaFoldDB" id="C6HAA1"/>
<keyword evidence="2" id="KW-0812">Transmembrane</keyword>
<accession>C6HAA1</accession>
<reference evidence="4" key="1">
    <citation type="submission" date="2009-05" db="EMBL/GenBank/DDBJ databases">
        <title>The genome sequence of Ajellomyces capsulatus strain H143.</title>
        <authorList>
            <person name="Champion M."/>
            <person name="Cuomo C.A."/>
            <person name="Ma L.-J."/>
            <person name="Henn M.R."/>
            <person name="Sil A."/>
            <person name="Goldman B."/>
            <person name="Young S.K."/>
            <person name="Kodira C.D."/>
            <person name="Zeng Q."/>
            <person name="Koehrsen M."/>
            <person name="Alvarado L."/>
            <person name="Berlin A.M."/>
            <person name="Borenstein D."/>
            <person name="Chen Z."/>
            <person name="Engels R."/>
            <person name="Freedman E."/>
            <person name="Gellesch M."/>
            <person name="Goldberg J."/>
            <person name="Griggs A."/>
            <person name="Gujja S."/>
            <person name="Heiman D.I."/>
            <person name="Hepburn T.A."/>
            <person name="Howarth C."/>
            <person name="Jen D."/>
            <person name="Larson L."/>
            <person name="Lewis B."/>
            <person name="Mehta T."/>
            <person name="Park D."/>
            <person name="Pearson M."/>
            <person name="Roberts A."/>
            <person name="Saif S."/>
            <person name="Shea T.D."/>
            <person name="Shenoy N."/>
            <person name="Sisk P."/>
            <person name="Stolte C."/>
            <person name="Sykes S."/>
            <person name="Walk T."/>
            <person name="White J."/>
            <person name="Yandava C."/>
            <person name="Klein B."/>
            <person name="McEwen J.G."/>
            <person name="Puccia R."/>
            <person name="Goldman G.H."/>
            <person name="Felipe M.S."/>
            <person name="Nino-Vega G."/>
            <person name="San-Blas G."/>
            <person name="Taylor J.W."/>
            <person name="Mendoza L."/>
            <person name="Galagan J.E."/>
            <person name="Nusbaum C."/>
            <person name="Birren B.W."/>
        </authorList>
    </citation>
    <scope>NUCLEOTIDE SEQUENCE [LARGE SCALE GENOMIC DNA]</scope>
    <source>
        <strain evidence="4">H143</strain>
    </source>
</reference>
<dbReference type="Gene3D" id="3.40.50.1820">
    <property type="entry name" value="alpha/beta hydrolase"/>
    <property type="match status" value="1"/>
</dbReference>
<dbReference type="OrthoDB" id="164921at2759"/>
<keyword evidence="2" id="KW-0472">Membrane</keyword>
<feature type="region of interest" description="Disordered" evidence="1">
    <location>
        <begin position="1"/>
        <end position="35"/>
    </location>
</feature>
<feature type="transmembrane region" description="Helical" evidence="2">
    <location>
        <begin position="205"/>
        <end position="231"/>
    </location>
</feature>
<dbReference type="EMBL" id="GG692421">
    <property type="protein sequence ID" value="EER43234.1"/>
    <property type="molecule type" value="Genomic_DNA"/>
</dbReference>
<dbReference type="STRING" id="544712.C6HAA1"/>
<dbReference type="InterPro" id="IPR029058">
    <property type="entry name" value="AB_hydrolase_fold"/>
</dbReference>
<feature type="compositionally biased region" description="Basic and acidic residues" evidence="1">
    <location>
        <begin position="8"/>
        <end position="35"/>
    </location>
</feature>
<feature type="transmembrane region" description="Helical" evidence="2">
    <location>
        <begin position="68"/>
        <end position="89"/>
    </location>
</feature>
<name>C6HAA1_AJECH</name>
<evidence type="ECO:0000313" key="4">
    <source>
        <dbReference type="Proteomes" id="UP000002624"/>
    </source>
</evidence>